<dbReference type="Proteomes" id="UP001139682">
    <property type="component" value="Unassembled WGS sequence"/>
</dbReference>
<evidence type="ECO:0000256" key="2">
    <source>
        <dbReference type="ARBA" id="ARBA00022748"/>
    </source>
</evidence>
<dbReference type="PROSITE" id="PS51352">
    <property type="entry name" value="THIOREDOXIN_2"/>
    <property type="match status" value="1"/>
</dbReference>
<evidence type="ECO:0000313" key="7">
    <source>
        <dbReference type="Proteomes" id="UP001139682"/>
    </source>
</evidence>
<dbReference type="SUPFAM" id="SSF52833">
    <property type="entry name" value="Thioredoxin-like"/>
    <property type="match status" value="1"/>
</dbReference>
<evidence type="ECO:0000313" key="6">
    <source>
        <dbReference type="EMBL" id="MCJ0972654.1"/>
    </source>
</evidence>
<evidence type="ECO:0000256" key="4">
    <source>
        <dbReference type="ARBA" id="ARBA00023284"/>
    </source>
</evidence>
<dbReference type="Pfam" id="PF00578">
    <property type="entry name" value="AhpC-TSA"/>
    <property type="match status" value="1"/>
</dbReference>
<dbReference type="InterPro" id="IPR036249">
    <property type="entry name" value="Thioredoxin-like_sf"/>
</dbReference>
<gene>
    <name evidence="6" type="ORF">MST27_04650</name>
</gene>
<dbReference type="InterPro" id="IPR050553">
    <property type="entry name" value="Thioredoxin_ResA/DsbE_sf"/>
</dbReference>
<dbReference type="GO" id="GO:0015036">
    <property type="term" value="F:disulfide oxidoreductase activity"/>
    <property type="evidence" value="ECO:0007669"/>
    <property type="project" value="UniProtKB-ARBA"/>
</dbReference>
<dbReference type="PROSITE" id="PS51257">
    <property type="entry name" value="PROKAR_LIPOPROTEIN"/>
    <property type="match status" value="1"/>
</dbReference>
<dbReference type="EMBL" id="JALGRD010000002">
    <property type="protein sequence ID" value="MCJ0972654.1"/>
    <property type="molecule type" value="Genomic_DNA"/>
</dbReference>
<dbReference type="Gene3D" id="3.40.30.10">
    <property type="entry name" value="Glutaredoxin"/>
    <property type="match status" value="1"/>
</dbReference>
<evidence type="ECO:0000256" key="3">
    <source>
        <dbReference type="ARBA" id="ARBA00023157"/>
    </source>
</evidence>
<dbReference type="GO" id="GO:0017004">
    <property type="term" value="P:cytochrome complex assembly"/>
    <property type="evidence" value="ECO:0007669"/>
    <property type="project" value="UniProtKB-KW"/>
</dbReference>
<dbReference type="GO" id="GO:0016209">
    <property type="term" value="F:antioxidant activity"/>
    <property type="evidence" value="ECO:0007669"/>
    <property type="project" value="InterPro"/>
</dbReference>
<dbReference type="InterPro" id="IPR000866">
    <property type="entry name" value="AhpC/TSA"/>
</dbReference>
<proteinExistence type="predicted"/>
<reference evidence="6" key="1">
    <citation type="submission" date="2022-03" db="EMBL/GenBank/DDBJ databases">
        <title>Pseudomonas marianensis sp. nov., a marine bacterium isolated from deep-sea sediments of the Mariana Trench.</title>
        <authorList>
            <person name="Wei Y."/>
        </authorList>
    </citation>
    <scope>NUCLEOTIDE SEQUENCE</scope>
    <source>
        <strain evidence="6">PS1</strain>
    </source>
</reference>
<dbReference type="PANTHER" id="PTHR42852">
    <property type="entry name" value="THIOL:DISULFIDE INTERCHANGE PROTEIN DSBE"/>
    <property type="match status" value="1"/>
</dbReference>
<dbReference type="CDD" id="cd02966">
    <property type="entry name" value="TlpA_like_family"/>
    <property type="match status" value="1"/>
</dbReference>
<keyword evidence="3" id="KW-1015">Disulfide bond</keyword>
<protein>
    <submittedName>
        <fullName evidence="6">TlpA family protein disulfide reductase</fullName>
    </submittedName>
</protein>
<dbReference type="PROSITE" id="PS00194">
    <property type="entry name" value="THIOREDOXIN_1"/>
    <property type="match status" value="1"/>
</dbReference>
<dbReference type="RefSeq" id="WP_243604837.1">
    <property type="nucleotide sequence ID" value="NZ_JALGRD010000002.1"/>
</dbReference>
<keyword evidence="4" id="KW-0676">Redox-active center</keyword>
<comment type="subcellular location">
    <subcellularLocation>
        <location evidence="1">Cell envelope</location>
    </subcellularLocation>
</comment>
<dbReference type="PANTHER" id="PTHR42852:SF6">
    <property type="entry name" value="THIOL:DISULFIDE INTERCHANGE PROTEIN DSBE"/>
    <property type="match status" value="1"/>
</dbReference>
<dbReference type="AlphaFoldDB" id="A0A9X1W3M3"/>
<comment type="caution">
    <text evidence="6">The sequence shown here is derived from an EMBL/GenBank/DDBJ whole genome shotgun (WGS) entry which is preliminary data.</text>
</comment>
<evidence type="ECO:0000259" key="5">
    <source>
        <dbReference type="PROSITE" id="PS51352"/>
    </source>
</evidence>
<dbReference type="InterPro" id="IPR013766">
    <property type="entry name" value="Thioredoxin_domain"/>
</dbReference>
<dbReference type="GO" id="GO:0030313">
    <property type="term" value="C:cell envelope"/>
    <property type="evidence" value="ECO:0007669"/>
    <property type="project" value="UniProtKB-SubCell"/>
</dbReference>
<feature type="domain" description="Thioredoxin" evidence="5">
    <location>
        <begin position="8"/>
        <end position="148"/>
    </location>
</feature>
<evidence type="ECO:0000256" key="1">
    <source>
        <dbReference type="ARBA" id="ARBA00004196"/>
    </source>
</evidence>
<keyword evidence="7" id="KW-1185">Reference proteome</keyword>
<keyword evidence="2" id="KW-0201">Cytochrome c-type biogenesis</keyword>
<accession>A0A9X1W3M3</accession>
<dbReference type="InterPro" id="IPR017937">
    <property type="entry name" value="Thioredoxin_CS"/>
</dbReference>
<name>A0A9X1W3M3_9GAMM</name>
<organism evidence="6 7">
    <name type="scientific">Stutzerimonas marianensis</name>
    <dbReference type="NCBI Taxonomy" id="2929513"/>
    <lineage>
        <taxon>Bacteria</taxon>
        <taxon>Pseudomonadati</taxon>
        <taxon>Pseudomonadota</taxon>
        <taxon>Gammaproteobacteria</taxon>
        <taxon>Pseudomonadales</taxon>
        <taxon>Pseudomonadaceae</taxon>
        <taxon>Stutzerimonas</taxon>
    </lineage>
</organism>
<sequence length="150" mass="16097">MISRCMGLLACLALVGCSESWGPDARGQEVAGRDLEGDWVLVNYWAEWCGPCRTEIPELNALDASSEDITVLGVNFDELQGEELVAAAEALGIRFRVLSVDPTERLGLSRSAVLPVTVIVGPDGEVRESLVGEQTQEGLLARLDTLRKGG</sequence>